<dbReference type="AlphaFoldDB" id="A0AAD6SXU2"/>
<protein>
    <submittedName>
        <fullName evidence="1">Uncharacterized protein</fullName>
    </submittedName>
</protein>
<organism evidence="1 2">
    <name type="scientific">Mycena alexandri</name>
    <dbReference type="NCBI Taxonomy" id="1745969"/>
    <lineage>
        <taxon>Eukaryota</taxon>
        <taxon>Fungi</taxon>
        <taxon>Dikarya</taxon>
        <taxon>Basidiomycota</taxon>
        <taxon>Agaricomycotina</taxon>
        <taxon>Agaricomycetes</taxon>
        <taxon>Agaricomycetidae</taxon>
        <taxon>Agaricales</taxon>
        <taxon>Marasmiineae</taxon>
        <taxon>Mycenaceae</taxon>
        <taxon>Mycena</taxon>
    </lineage>
</organism>
<name>A0AAD6SXU2_9AGAR</name>
<comment type="caution">
    <text evidence="1">The sequence shown here is derived from an EMBL/GenBank/DDBJ whole genome shotgun (WGS) entry which is preliminary data.</text>
</comment>
<evidence type="ECO:0000313" key="1">
    <source>
        <dbReference type="EMBL" id="KAJ7035788.1"/>
    </source>
</evidence>
<keyword evidence="2" id="KW-1185">Reference proteome</keyword>
<evidence type="ECO:0000313" key="2">
    <source>
        <dbReference type="Proteomes" id="UP001218188"/>
    </source>
</evidence>
<reference evidence="1" key="1">
    <citation type="submission" date="2023-03" db="EMBL/GenBank/DDBJ databases">
        <title>Massive genome expansion in bonnet fungi (Mycena s.s.) driven by repeated elements and novel gene families across ecological guilds.</title>
        <authorList>
            <consortium name="Lawrence Berkeley National Laboratory"/>
            <person name="Harder C.B."/>
            <person name="Miyauchi S."/>
            <person name="Viragh M."/>
            <person name="Kuo A."/>
            <person name="Thoen E."/>
            <person name="Andreopoulos B."/>
            <person name="Lu D."/>
            <person name="Skrede I."/>
            <person name="Drula E."/>
            <person name="Henrissat B."/>
            <person name="Morin E."/>
            <person name="Kohler A."/>
            <person name="Barry K."/>
            <person name="LaButti K."/>
            <person name="Morin E."/>
            <person name="Salamov A."/>
            <person name="Lipzen A."/>
            <person name="Mereny Z."/>
            <person name="Hegedus B."/>
            <person name="Baldrian P."/>
            <person name="Stursova M."/>
            <person name="Weitz H."/>
            <person name="Taylor A."/>
            <person name="Grigoriev I.V."/>
            <person name="Nagy L.G."/>
            <person name="Martin F."/>
            <person name="Kauserud H."/>
        </authorList>
    </citation>
    <scope>NUCLEOTIDE SEQUENCE</scope>
    <source>
        <strain evidence="1">CBHHK200</strain>
    </source>
</reference>
<gene>
    <name evidence="1" type="ORF">C8F04DRAFT_1097364</name>
</gene>
<sequence>MYVRIKPSNRATTQLALARLARTCKTLSEPALDVLWTFQGTVFNVLKCLPRDLWPYNWTLRIRRPILRRD</sequence>
<dbReference type="EMBL" id="JARJCM010000048">
    <property type="protein sequence ID" value="KAJ7035788.1"/>
    <property type="molecule type" value="Genomic_DNA"/>
</dbReference>
<proteinExistence type="predicted"/>
<dbReference type="Proteomes" id="UP001218188">
    <property type="component" value="Unassembled WGS sequence"/>
</dbReference>
<accession>A0AAD6SXU2</accession>